<sequence length="614" mass="69944">MVDEDDIMYWADHPTSITSTIEEDNRPPSLLTPATPPATQPKSSLEASPLESATLAECQQKPYYPQIMEVLRKVFRLQSFRPKQLEAICAAMDGRDVFVLFPTGSGKSLTFQIPAVLQTNGVTIVVGPLISLIRDQVDALLKIGVDVVKLGGEQSDRDSQEMSARERLWSADKPRLVYLTPEQLRVPPTKRLLQSLYDRGQLMRFVIDEAHCITDWGRRFRDSYPELADIRKQYPKTPISALTATANAEVERDILCRLDMPNCAQFRLSFNRKNLYYEVRPKRQKKCIEEIAQDIIRHFPGQTGIIYCLSRTSCEDVAKVLREDYGLQAKHYHAKMDNRDRERVQREWSDGKFHIIVATVAFGMGIDKGDVRFVIHYSVPQSLAAYYQETGRAGRDGNPAQCILYYTFNDVRTRIDMIRKEDKSDDEKRWQEDDLWTVARYCMNDVRCRRQQVLAHFGEKFDPAHCNQLCDNCRDTRPTIRVDHSDDAISALRLFESLARLCKRNSGLTKSQLVSALRGSKQKALIDKGFSTDSLYGILKALPQATVERLVDEMLVEGFLGSAQVQVGEYNQTYLKVCVCTQLNRCSCSPCAVLVGPQCKCLDEPEEATRDRVP</sequence>
<dbReference type="Pfam" id="PF16124">
    <property type="entry name" value="RecQ_Zn_bind"/>
    <property type="match status" value="1"/>
</dbReference>
<feature type="domain" description="Helicase C-terminal" evidence="14">
    <location>
        <begin position="290"/>
        <end position="436"/>
    </location>
</feature>
<evidence type="ECO:0000256" key="12">
    <source>
        <dbReference type="SAM" id="MobiDB-lite"/>
    </source>
</evidence>
<comment type="subcellular location">
    <subcellularLocation>
        <location evidence="1 11">Nucleus</location>
    </subcellularLocation>
</comment>
<dbReference type="SMART" id="SM00490">
    <property type="entry name" value="HELICc"/>
    <property type="match status" value="1"/>
</dbReference>
<feature type="region of interest" description="Disordered" evidence="12">
    <location>
        <begin position="18"/>
        <end position="48"/>
    </location>
</feature>
<keyword evidence="4 11" id="KW-0378">Hydrolase</keyword>
<keyword evidence="9 11" id="KW-0539">Nucleus</keyword>
<evidence type="ECO:0000256" key="1">
    <source>
        <dbReference type="ARBA" id="ARBA00004123"/>
    </source>
</evidence>
<evidence type="ECO:0000256" key="8">
    <source>
        <dbReference type="ARBA" id="ARBA00023235"/>
    </source>
</evidence>
<dbReference type="GO" id="GO:0016887">
    <property type="term" value="F:ATP hydrolysis activity"/>
    <property type="evidence" value="ECO:0007669"/>
    <property type="project" value="RHEA"/>
</dbReference>
<dbReference type="Gene3D" id="3.40.50.300">
    <property type="entry name" value="P-loop containing nucleotide triphosphate hydrolases"/>
    <property type="match status" value="2"/>
</dbReference>
<keyword evidence="8" id="KW-0413">Isomerase</keyword>
<gene>
    <name evidence="15" type="ORF">K466DRAFT_501102</name>
</gene>
<name>A0A5C3P876_9APHY</name>
<evidence type="ECO:0000256" key="4">
    <source>
        <dbReference type="ARBA" id="ARBA00022801"/>
    </source>
</evidence>
<keyword evidence="16" id="KW-1185">Reference proteome</keyword>
<dbReference type="PANTHER" id="PTHR13710:SF153">
    <property type="entry name" value="RECQ-LIKE DNA HELICASE BLM"/>
    <property type="match status" value="1"/>
</dbReference>
<comment type="catalytic activity">
    <reaction evidence="11">
        <text>ATP + H2O = ADP + phosphate + H(+)</text>
        <dbReference type="Rhea" id="RHEA:13065"/>
        <dbReference type="ChEBI" id="CHEBI:15377"/>
        <dbReference type="ChEBI" id="CHEBI:15378"/>
        <dbReference type="ChEBI" id="CHEBI:30616"/>
        <dbReference type="ChEBI" id="CHEBI:43474"/>
        <dbReference type="ChEBI" id="CHEBI:456216"/>
    </reaction>
</comment>
<comment type="similarity">
    <text evidence="2 11">Belongs to the helicase family. RecQ subfamily.</text>
</comment>
<comment type="catalytic activity">
    <reaction evidence="10 11">
        <text>Couples ATP hydrolysis with the unwinding of duplex DNA by translocating in the 3'-5' direction.</text>
        <dbReference type="EC" id="5.6.2.4"/>
    </reaction>
</comment>
<dbReference type="GO" id="GO:0000724">
    <property type="term" value="P:double-strand break repair via homologous recombination"/>
    <property type="evidence" value="ECO:0007669"/>
    <property type="project" value="TreeGrafter"/>
</dbReference>
<dbReference type="GO" id="GO:0005737">
    <property type="term" value="C:cytoplasm"/>
    <property type="evidence" value="ECO:0007669"/>
    <property type="project" value="TreeGrafter"/>
</dbReference>
<dbReference type="NCBIfam" id="TIGR00614">
    <property type="entry name" value="recQ_fam"/>
    <property type="match status" value="1"/>
</dbReference>
<evidence type="ECO:0000313" key="16">
    <source>
        <dbReference type="Proteomes" id="UP000308197"/>
    </source>
</evidence>
<evidence type="ECO:0000256" key="10">
    <source>
        <dbReference type="ARBA" id="ARBA00034617"/>
    </source>
</evidence>
<dbReference type="SUPFAM" id="SSF52540">
    <property type="entry name" value="P-loop containing nucleoside triphosphate hydrolases"/>
    <property type="match status" value="1"/>
</dbReference>
<dbReference type="InterPro" id="IPR018982">
    <property type="entry name" value="RQC_domain"/>
</dbReference>
<proteinExistence type="inferred from homology"/>
<dbReference type="GO" id="GO:0003677">
    <property type="term" value="F:DNA binding"/>
    <property type="evidence" value="ECO:0007669"/>
    <property type="project" value="UniProtKB-KW"/>
</dbReference>
<dbReference type="AlphaFoldDB" id="A0A5C3P876"/>
<dbReference type="CDD" id="cd17920">
    <property type="entry name" value="DEXHc_RecQ"/>
    <property type="match status" value="1"/>
</dbReference>
<evidence type="ECO:0000256" key="11">
    <source>
        <dbReference type="RuleBase" id="RU364117"/>
    </source>
</evidence>
<keyword evidence="5 11" id="KW-0347">Helicase</keyword>
<keyword evidence="7" id="KW-0238">DNA-binding</keyword>
<dbReference type="GO" id="GO:0009378">
    <property type="term" value="F:four-way junction helicase activity"/>
    <property type="evidence" value="ECO:0007669"/>
    <property type="project" value="TreeGrafter"/>
</dbReference>
<dbReference type="InterPro" id="IPR004589">
    <property type="entry name" value="DNA_helicase_ATP-dep_RecQ"/>
</dbReference>
<dbReference type="Pfam" id="PF00271">
    <property type="entry name" value="Helicase_C"/>
    <property type="match status" value="1"/>
</dbReference>
<evidence type="ECO:0000256" key="5">
    <source>
        <dbReference type="ARBA" id="ARBA00022806"/>
    </source>
</evidence>
<dbReference type="FunFam" id="3.40.50.300:FF:001389">
    <property type="entry name" value="ATP-dependent DNA helicase RecQ"/>
    <property type="match status" value="1"/>
</dbReference>
<dbReference type="Proteomes" id="UP000308197">
    <property type="component" value="Unassembled WGS sequence"/>
</dbReference>
<dbReference type="InterPro" id="IPR036390">
    <property type="entry name" value="WH_DNA-bd_sf"/>
</dbReference>
<dbReference type="InterPro" id="IPR014001">
    <property type="entry name" value="Helicase_ATP-bd"/>
</dbReference>
<dbReference type="Pfam" id="PF09382">
    <property type="entry name" value="RQC"/>
    <property type="match status" value="1"/>
</dbReference>
<dbReference type="STRING" id="1314778.A0A5C3P876"/>
<keyword evidence="6 11" id="KW-0067">ATP-binding</keyword>
<dbReference type="EC" id="5.6.2.4" evidence="11"/>
<evidence type="ECO:0000256" key="7">
    <source>
        <dbReference type="ARBA" id="ARBA00023125"/>
    </source>
</evidence>
<dbReference type="FunFam" id="3.40.50.300:FF:000340">
    <property type="entry name" value="Bloom syndrome, RecQ helicase"/>
    <property type="match status" value="1"/>
</dbReference>
<dbReference type="InterPro" id="IPR001650">
    <property type="entry name" value="Helicase_C-like"/>
</dbReference>
<keyword evidence="3 11" id="KW-0547">Nucleotide-binding</keyword>
<evidence type="ECO:0000259" key="14">
    <source>
        <dbReference type="PROSITE" id="PS51194"/>
    </source>
</evidence>
<dbReference type="GO" id="GO:0005524">
    <property type="term" value="F:ATP binding"/>
    <property type="evidence" value="ECO:0007669"/>
    <property type="project" value="UniProtKB-KW"/>
</dbReference>
<dbReference type="GO" id="GO:0006260">
    <property type="term" value="P:DNA replication"/>
    <property type="evidence" value="ECO:0007669"/>
    <property type="project" value="InterPro"/>
</dbReference>
<dbReference type="Pfam" id="PF00270">
    <property type="entry name" value="DEAD"/>
    <property type="match status" value="1"/>
</dbReference>
<dbReference type="GO" id="GO:0005694">
    <property type="term" value="C:chromosome"/>
    <property type="evidence" value="ECO:0007669"/>
    <property type="project" value="TreeGrafter"/>
</dbReference>
<dbReference type="InterPro" id="IPR027417">
    <property type="entry name" value="P-loop_NTPase"/>
</dbReference>
<protein>
    <recommendedName>
        <fullName evidence="11">ATP-dependent DNA helicase</fullName>
        <ecNumber evidence="11">5.6.2.4</ecNumber>
    </recommendedName>
</protein>
<dbReference type="EMBL" id="ML211532">
    <property type="protein sequence ID" value="TFK82013.1"/>
    <property type="molecule type" value="Genomic_DNA"/>
</dbReference>
<dbReference type="PROSITE" id="PS51192">
    <property type="entry name" value="HELICASE_ATP_BIND_1"/>
    <property type="match status" value="1"/>
</dbReference>
<evidence type="ECO:0000313" key="15">
    <source>
        <dbReference type="EMBL" id="TFK82013.1"/>
    </source>
</evidence>
<dbReference type="InterPro" id="IPR032284">
    <property type="entry name" value="RecQ_Zn-bd"/>
</dbReference>
<evidence type="ECO:0000259" key="13">
    <source>
        <dbReference type="PROSITE" id="PS51192"/>
    </source>
</evidence>
<dbReference type="CDD" id="cd18794">
    <property type="entry name" value="SF2_C_RecQ"/>
    <property type="match status" value="1"/>
</dbReference>
<evidence type="ECO:0000256" key="2">
    <source>
        <dbReference type="ARBA" id="ARBA00005446"/>
    </source>
</evidence>
<dbReference type="PANTHER" id="PTHR13710">
    <property type="entry name" value="DNA HELICASE RECQ FAMILY MEMBER"/>
    <property type="match status" value="1"/>
</dbReference>
<evidence type="ECO:0000256" key="9">
    <source>
        <dbReference type="ARBA" id="ARBA00023242"/>
    </source>
</evidence>
<evidence type="ECO:0000256" key="3">
    <source>
        <dbReference type="ARBA" id="ARBA00022741"/>
    </source>
</evidence>
<dbReference type="InterPro" id="IPR011545">
    <property type="entry name" value="DEAD/DEAH_box_helicase_dom"/>
</dbReference>
<reference evidence="15 16" key="1">
    <citation type="journal article" date="2019" name="Nat. Ecol. Evol.">
        <title>Megaphylogeny resolves global patterns of mushroom evolution.</title>
        <authorList>
            <person name="Varga T."/>
            <person name="Krizsan K."/>
            <person name="Foldi C."/>
            <person name="Dima B."/>
            <person name="Sanchez-Garcia M."/>
            <person name="Sanchez-Ramirez S."/>
            <person name="Szollosi G.J."/>
            <person name="Szarkandi J.G."/>
            <person name="Papp V."/>
            <person name="Albert L."/>
            <person name="Andreopoulos W."/>
            <person name="Angelini C."/>
            <person name="Antonin V."/>
            <person name="Barry K.W."/>
            <person name="Bougher N.L."/>
            <person name="Buchanan P."/>
            <person name="Buyck B."/>
            <person name="Bense V."/>
            <person name="Catcheside P."/>
            <person name="Chovatia M."/>
            <person name="Cooper J."/>
            <person name="Damon W."/>
            <person name="Desjardin D."/>
            <person name="Finy P."/>
            <person name="Geml J."/>
            <person name="Haridas S."/>
            <person name="Hughes K."/>
            <person name="Justo A."/>
            <person name="Karasinski D."/>
            <person name="Kautmanova I."/>
            <person name="Kiss B."/>
            <person name="Kocsube S."/>
            <person name="Kotiranta H."/>
            <person name="LaButti K.M."/>
            <person name="Lechner B.E."/>
            <person name="Liimatainen K."/>
            <person name="Lipzen A."/>
            <person name="Lukacs Z."/>
            <person name="Mihaltcheva S."/>
            <person name="Morgado L.N."/>
            <person name="Niskanen T."/>
            <person name="Noordeloos M.E."/>
            <person name="Ohm R.A."/>
            <person name="Ortiz-Santana B."/>
            <person name="Ovrebo C."/>
            <person name="Racz N."/>
            <person name="Riley R."/>
            <person name="Savchenko A."/>
            <person name="Shiryaev A."/>
            <person name="Soop K."/>
            <person name="Spirin V."/>
            <person name="Szebenyi C."/>
            <person name="Tomsovsky M."/>
            <person name="Tulloss R.E."/>
            <person name="Uehling J."/>
            <person name="Grigoriev I.V."/>
            <person name="Vagvolgyi C."/>
            <person name="Papp T."/>
            <person name="Martin F.M."/>
            <person name="Miettinen O."/>
            <person name="Hibbett D.S."/>
            <person name="Nagy L.G."/>
        </authorList>
    </citation>
    <scope>NUCLEOTIDE SEQUENCE [LARGE SCALE GENOMIC DNA]</scope>
    <source>
        <strain evidence="15 16">HHB13444</strain>
    </source>
</reference>
<dbReference type="SMART" id="SM00487">
    <property type="entry name" value="DEXDc"/>
    <property type="match status" value="1"/>
</dbReference>
<dbReference type="Gene3D" id="1.10.10.10">
    <property type="entry name" value="Winged helix-like DNA-binding domain superfamily/Winged helix DNA-binding domain"/>
    <property type="match status" value="1"/>
</dbReference>
<dbReference type="SMART" id="SM00956">
    <property type="entry name" value="RQC"/>
    <property type="match status" value="1"/>
</dbReference>
<evidence type="ECO:0000256" key="6">
    <source>
        <dbReference type="ARBA" id="ARBA00022840"/>
    </source>
</evidence>
<dbReference type="InterPro" id="IPR036388">
    <property type="entry name" value="WH-like_DNA-bd_sf"/>
</dbReference>
<dbReference type="PROSITE" id="PS51194">
    <property type="entry name" value="HELICASE_CTER"/>
    <property type="match status" value="1"/>
</dbReference>
<dbReference type="SUPFAM" id="SSF46785">
    <property type="entry name" value="Winged helix' DNA-binding domain"/>
    <property type="match status" value="1"/>
</dbReference>
<dbReference type="GO" id="GO:0043138">
    <property type="term" value="F:3'-5' DNA helicase activity"/>
    <property type="evidence" value="ECO:0007669"/>
    <property type="project" value="UniProtKB-EC"/>
</dbReference>
<accession>A0A5C3P876</accession>
<organism evidence="15 16">
    <name type="scientific">Polyporus arcularius HHB13444</name>
    <dbReference type="NCBI Taxonomy" id="1314778"/>
    <lineage>
        <taxon>Eukaryota</taxon>
        <taxon>Fungi</taxon>
        <taxon>Dikarya</taxon>
        <taxon>Basidiomycota</taxon>
        <taxon>Agaricomycotina</taxon>
        <taxon>Agaricomycetes</taxon>
        <taxon>Polyporales</taxon>
        <taxon>Polyporaceae</taxon>
        <taxon>Polyporus</taxon>
    </lineage>
</organism>
<feature type="domain" description="Helicase ATP-binding" evidence="13">
    <location>
        <begin position="88"/>
        <end position="264"/>
    </location>
</feature>
<dbReference type="InParanoid" id="A0A5C3P876"/>
<dbReference type="GO" id="GO:0005634">
    <property type="term" value="C:nucleus"/>
    <property type="evidence" value="ECO:0007669"/>
    <property type="project" value="UniProtKB-SubCell"/>
</dbReference>